<feature type="region of interest" description="Disordered" evidence="3">
    <location>
        <begin position="107"/>
        <end position="131"/>
    </location>
</feature>
<evidence type="ECO:0000256" key="3">
    <source>
        <dbReference type="SAM" id="MobiDB-lite"/>
    </source>
</evidence>
<evidence type="ECO:0000256" key="2">
    <source>
        <dbReference type="ARBA" id="ARBA00022801"/>
    </source>
</evidence>
<feature type="transmembrane region" description="Helical" evidence="4">
    <location>
        <begin position="1180"/>
        <end position="1198"/>
    </location>
</feature>
<evidence type="ECO:0000256" key="1">
    <source>
        <dbReference type="ARBA" id="ARBA00022664"/>
    </source>
</evidence>
<dbReference type="Proteomes" id="UP000815677">
    <property type="component" value="Unassembled WGS sequence"/>
</dbReference>
<dbReference type="InterPro" id="IPR053134">
    <property type="entry name" value="RNA-dir_DNA_polymerase"/>
</dbReference>
<dbReference type="Gene3D" id="3.10.10.10">
    <property type="entry name" value="HIV Type 1 Reverse Transcriptase, subunit A, domain 1"/>
    <property type="match status" value="1"/>
</dbReference>
<sequence length="1201" mass="133309">MACWVQILRLGRAEKHIRRQLLTVKRALTNTDDPDLSSVNSTISGVRHAFENLSGEEKIWHLAARKDYALGMVDAPDRDGEIQDGIEAFLNAGKEFNRFPYRSKETVPVMREPSPGRQSAPETAALTAPTNAPSALPAPHVHWAPDPVVPAAPYASQTLARPEPPLLRSRPLPLYLLKDFRTGESDFQTAAVFLAATAVFLAVTAALLVATAALLAAAATILAAAMAALLAAMATLGYWQFNTKLPVTFLPEFEGDDDKVIDYLGTMDRLARSSPYMFYQVGQLGPFRFNGEAKDWWIHLTEPERQLFSFHWGQLFGALQNHFITPHWRSRQVILFDAMRFRQPGHEKETPIQFFQRRISKNSFLNPVNVFNPADLALAVARVVYSQPAEWNSTINQTTCPTIAQLLDKAKNEAAALMAVWELHEDIRKRNHNGLSTGHRRFFKRANTGEVFEAMDHSHDCEPGSGVHEQAAVAFAADRRQNATTTSKPDYPAGRTIDGYSYARDDSRVSARPPKRGSCFICTSPKHFMRDCPHFRHWQARREANLLERDISPEEWNEEEREYLALLVELNPGSLYTSDPERTSQVVHVVEAFFSTALQAHAQVVPRHRNARRAEALSKSPGWKGQGKQAERSGLDALPRYLRRRHAASAGPVIKEATKYRELPAGMGSLGSQASHTKVRIGSFDAEEVHGRLDSGADITLMSEEFWASLPDRPKPREGAQMRLYHLTGVAKILGYVRTKLFMTDVNGQVISFELEAYVVKDMRVPLLLGKDFQTAYEIGVQRQADGECLLNIGSSGHQVRASSSQAYDLGFDARTARVAVKDTPPKRSPARAPRVGDLRRAKKAARKAEHAQSERLVTAARDVLLGAESVHLVPVSANFEGRAEWFVEKVIISTDDGSVVAAPSAFISVEKPVLPIANPNKRPWFIRAGEVVGKLRDPAVYVDKATSPEQEEKLAASAEAIKRVIEATASVEHGSSSMAPPPPPAEDLDADVMEAVNLGPDIPEHIRPGLEEVLRKNERAFGIGGRLGVTTEKATIPLKPGAQPVSLPMYAASPAKREAIDQQMDVWFERRVIEPSNSPWAAPCVVVFRNGKARLAVDYRRLNALTVADEFPIPRQSEIVQALSGAQVLSSFDALAGFNQVEMDDDDKEKTAFRSHRGLWQFRRMPFGLRNGPSIFQRIMQTALAPFLWLFALVYIAKRA</sequence>
<dbReference type="CDD" id="cd00303">
    <property type="entry name" value="retropepsin_like"/>
    <property type="match status" value="1"/>
</dbReference>
<reference evidence="6" key="1">
    <citation type="submission" date="2014-09" db="EMBL/GenBank/DDBJ databases">
        <title>Genome sequence of the luminous mushroom Mycena chlorophos for searching fungal bioluminescence genes.</title>
        <authorList>
            <person name="Tanaka Y."/>
            <person name="Kasuga D."/>
            <person name="Oba Y."/>
            <person name="Hase S."/>
            <person name="Sato K."/>
            <person name="Oba Y."/>
            <person name="Sakakibara Y."/>
        </authorList>
    </citation>
    <scope>NUCLEOTIDE SEQUENCE</scope>
</reference>
<feature type="region of interest" description="Disordered" evidence="3">
    <location>
        <begin position="823"/>
        <end position="853"/>
    </location>
</feature>
<dbReference type="PANTHER" id="PTHR24559:SF444">
    <property type="entry name" value="REVERSE TRANSCRIPTASE DOMAIN-CONTAINING PROTEIN"/>
    <property type="match status" value="1"/>
</dbReference>
<dbReference type="PANTHER" id="PTHR24559">
    <property type="entry name" value="TRANSPOSON TY3-I GAG-POL POLYPROTEIN"/>
    <property type="match status" value="1"/>
</dbReference>
<dbReference type="InterPro" id="IPR000477">
    <property type="entry name" value="RT_dom"/>
</dbReference>
<keyword evidence="1" id="KW-0507">mRNA processing</keyword>
<dbReference type="Gene3D" id="3.30.70.270">
    <property type="match status" value="1"/>
</dbReference>
<keyword evidence="4" id="KW-0812">Transmembrane</keyword>
<keyword evidence="2" id="KW-0378">Hydrolase</keyword>
<dbReference type="Pfam" id="PF00078">
    <property type="entry name" value="RVT_1"/>
    <property type="match status" value="1"/>
</dbReference>
<evidence type="ECO:0000259" key="5">
    <source>
        <dbReference type="PROSITE" id="PS50175"/>
    </source>
</evidence>
<dbReference type="SUPFAM" id="SSF57756">
    <property type="entry name" value="Retrovirus zinc finger-like domains"/>
    <property type="match status" value="1"/>
</dbReference>
<feature type="region of interest" description="Disordered" evidence="3">
    <location>
        <begin position="478"/>
        <end position="498"/>
    </location>
</feature>
<dbReference type="InterPro" id="IPR021109">
    <property type="entry name" value="Peptidase_aspartic_dom_sf"/>
</dbReference>
<proteinExistence type="predicted"/>
<dbReference type="CDD" id="cd01647">
    <property type="entry name" value="RT_LTR"/>
    <property type="match status" value="1"/>
</dbReference>
<dbReference type="InterPro" id="IPR043128">
    <property type="entry name" value="Rev_trsase/Diguanyl_cyclase"/>
</dbReference>
<dbReference type="InterPro" id="IPR036875">
    <property type="entry name" value="Znf_CCHC_sf"/>
</dbReference>
<keyword evidence="4" id="KW-1133">Transmembrane helix</keyword>
<keyword evidence="4" id="KW-0472">Membrane</keyword>
<evidence type="ECO:0000256" key="4">
    <source>
        <dbReference type="SAM" id="Phobius"/>
    </source>
</evidence>
<dbReference type="SUPFAM" id="SSF56672">
    <property type="entry name" value="DNA/RNA polymerases"/>
    <property type="match status" value="1"/>
</dbReference>
<feature type="domain" description="Peptidase A2" evidence="5">
    <location>
        <begin position="689"/>
        <end position="773"/>
    </location>
</feature>
<accession>A0ABQ0KW73</accession>
<dbReference type="EMBL" id="DF837776">
    <property type="protein sequence ID" value="GAT42354.1"/>
    <property type="molecule type" value="Genomic_DNA"/>
</dbReference>
<dbReference type="InterPro" id="IPR043502">
    <property type="entry name" value="DNA/RNA_pol_sf"/>
</dbReference>
<dbReference type="PROSITE" id="PS50175">
    <property type="entry name" value="ASP_PROT_RETROV"/>
    <property type="match status" value="1"/>
</dbReference>
<feature type="transmembrane region" description="Helical" evidence="4">
    <location>
        <begin position="221"/>
        <end position="241"/>
    </location>
</feature>
<evidence type="ECO:0000313" key="6">
    <source>
        <dbReference type="EMBL" id="GAT42354.1"/>
    </source>
</evidence>
<gene>
    <name evidence="6" type="ORF">MCHLO_00069</name>
</gene>
<keyword evidence="7" id="KW-1185">Reference proteome</keyword>
<dbReference type="Gene3D" id="2.40.70.10">
    <property type="entry name" value="Acid Proteases"/>
    <property type="match status" value="1"/>
</dbReference>
<dbReference type="InterPro" id="IPR001995">
    <property type="entry name" value="Peptidase_A2_cat"/>
</dbReference>
<evidence type="ECO:0000313" key="7">
    <source>
        <dbReference type="Proteomes" id="UP000815677"/>
    </source>
</evidence>
<protein>
    <recommendedName>
        <fullName evidence="5">Peptidase A2 domain-containing protein</fullName>
    </recommendedName>
</protein>
<feature type="transmembrane region" description="Helical" evidence="4">
    <location>
        <begin position="190"/>
        <end position="214"/>
    </location>
</feature>
<name>A0ABQ0KW73_MYCCL</name>
<organism evidence="6 7">
    <name type="scientific">Mycena chlorophos</name>
    <name type="common">Agaric fungus</name>
    <name type="synonym">Agaricus chlorophos</name>
    <dbReference type="NCBI Taxonomy" id="658473"/>
    <lineage>
        <taxon>Eukaryota</taxon>
        <taxon>Fungi</taxon>
        <taxon>Dikarya</taxon>
        <taxon>Basidiomycota</taxon>
        <taxon>Agaricomycotina</taxon>
        <taxon>Agaricomycetes</taxon>
        <taxon>Agaricomycetidae</taxon>
        <taxon>Agaricales</taxon>
        <taxon>Marasmiineae</taxon>
        <taxon>Mycenaceae</taxon>
        <taxon>Mycena</taxon>
    </lineage>
</organism>